<feature type="transmembrane region" description="Helical" evidence="1">
    <location>
        <begin position="48"/>
        <end position="67"/>
    </location>
</feature>
<keyword evidence="1" id="KW-1133">Transmembrane helix</keyword>
<evidence type="ECO:0000256" key="1">
    <source>
        <dbReference type="SAM" id="Phobius"/>
    </source>
</evidence>
<evidence type="ECO:0000313" key="4">
    <source>
        <dbReference type="Proteomes" id="UP001396334"/>
    </source>
</evidence>
<keyword evidence="1" id="KW-0812">Transmembrane</keyword>
<feature type="chain" id="PRO_5045873322" evidence="2">
    <location>
        <begin position="22"/>
        <end position="68"/>
    </location>
</feature>
<evidence type="ECO:0000313" key="3">
    <source>
        <dbReference type="EMBL" id="KAK9045841.1"/>
    </source>
</evidence>
<evidence type="ECO:0000256" key="2">
    <source>
        <dbReference type="SAM" id="SignalP"/>
    </source>
</evidence>
<keyword evidence="1" id="KW-0472">Membrane</keyword>
<proteinExistence type="predicted"/>
<reference evidence="3 4" key="1">
    <citation type="journal article" date="2024" name="G3 (Bethesda)">
        <title>Genome assembly of Hibiscus sabdariffa L. provides insights into metabolisms of medicinal natural products.</title>
        <authorList>
            <person name="Kim T."/>
        </authorList>
    </citation>
    <scope>NUCLEOTIDE SEQUENCE [LARGE SCALE GENOMIC DNA]</scope>
    <source>
        <strain evidence="3">TK-2024</strain>
        <tissue evidence="3">Old leaves</tissue>
    </source>
</reference>
<organism evidence="3 4">
    <name type="scientific">Hibiscus sabdariffa</name>
    <name type="common">roselle</name>
    <dbReference type="NCBI Taxonomy" id="183260"/>
    <lineage>
        <taxon>Eukaryota</taxon>
        <taxon>Viridiplantae</taxon>
        <taxon>Streptophyta</taxon>
        <taxon>Embryophyta</taxon>
        <taxon>Tracheophyta</taxon>
        <taxon>Spermatophyta</taxon>
        <taxon>Magnoliopsida</taxon>
        <taxon>eudicotyledons</taxon>
        <taxon>Gunneridae</taxon>
        <taxon>Pentapetalae</taxon>
        <taxon>rosids</taxon>
        <taxon>malvids</taxon>
        <taxon>Malvales</taxon>
        <taxon>Malvaceae</taxon>
        <taxon>Malvoideae</taxon>
        <taxon>Hibiscus</taxon>
    </lineage>
</organism>
<keyword evidence="2" id="KW-0732">Signal</keyword>
<accession>A0ABR2U838</accession>
<comment type="caution">
    <text evidence="3">The sequence shown here is derived from an EMBL/GenBank/DDBJ whole genome shotgun (WGS) entry which is preliminary data.</text>
</comment>
<dbReference type="Proteomes" id="UP001396334">
    <property type="component" value="Unassembled WGS sequence"/>
</dbReference>
<dbReference type="EMBL" id="JBBPBN010000001">
    <property type="protein sequence ID" value="KAK9045841.1"/>
    <property type="molecule type" value="Genomic_DNA"/>
</dbReference>
<protein>
    <submittedName>
        <fullName evidence="3">Uncharacterized protein</fullName>
    </submittedName>
</protein>
<sequence length="68" mass="6339">MAAGVVVGLVVVVWLQTGTTGGEAAADYLASAGADGGALAGIEGPASLASAAGMWIGLVGVVGIATLR</sequence>
<keyword evidence="4" id="KW-1185">Reference proteome</keyword>
<gene>
    <name evidence="3" type="ORF">V6N11_051746</name>
</gene>
<feature type="signal peptide" evidence="2">
    <location>
        <begin position="1"/>
        <end position="21"/>
    </location>
</feature>
<name>A0ABR2U838_9ROSI</name>